<dbReference type="SMART" id="SM00835">
    <property type="entry name" value="Cupin_1"/>
    <property type="match status" value="2"/>
</dbReference>
<dbReference type="PANTHER" id="PTHR31189:SF7">
    <property type="entry name" value="OS03G0197300 PROTEIN"/>
    <property type="match status" value="1"/>
</dbReference>
<feature type="domain" description="Cupin type-1" evidence="3">
    <location>
        <begin position="239"/>
        <end position="391"/>
    </location>
</feature>
<proteinExistence type="predicted"/>
<dbReference type="CDD" id="cd02245">
    <property type="entry name" value="cupin_7S_vicilin-like_C"/>
    <property type="match status" value="1"/>
</dbReference>
<dbReference type="InterPro" id="IPR011051">
    <property type="entry name" value="RmlC_Cupin_sf"/>
</dbReference>
<feature type="region of interest" description="Disordered" evidence="1">
    <location>
        <begin position="410"/>
        <end position="628"/>
    </location>
</feature>
<sequence length="628" mass="74239">MVRNLCKLGFTLLGFFFLLCLSNAHSSTFSFDPLVRKERRRTLAETESGKISSVDVEDGYRGPYHLQFITLEPNSLFLPVLLQSDVVLYVQTGSGTLAWTDESNQRQLDVVRGDIYRLPSGSIFHVKSHVKPTRERLRIFAFFTRRASENGHGTPVEAYSTLTDLILGFNKEVLQMAFNVPDDVIEEIKKAGKPPQIVPIAVKNETEQHLNWRETVIEVLTGRGSSDIRVFNKKTPKTFNLLNKKPDFENCNGRSVTVNPKDFHPLKGSGIGMFMVNLTKGSMMGPHWNPRATEIAIVIEGRGMVRVVCPSDASGCNSTSIRVEEGDVFLVPTNHPMAQISFNNDSLVFVGFSTMAKKNYPQFLAGKLSVLRTLSEDIVAMSLNVPNATAKRFLDSQTESIVLECTSCAEAEEKRMEEEKQRKREEERKRREEEEARKREEEERKRREEEEARRREEEEKKKREEEEARRREEEEAERREEEEAKRREEEEEARRREEEEEDRRREEEEEARRREEEEEARRREEEEEQRKQEEKEQRKQEEKEQRRQEEEEQRRQEEEEQRRQEEEEQRRQEEEEQRRQEEEEQRRQEEKEQRRQEEEEQRRQEEEEEERGGGGGRSEPLQSLSWRI</sequence>
<dbReference type="SUPFAM" id="SSF51182">
    <property type="entry name" value="RmlC-like cupins"/>
    <property type="match status" value="1"/>
</dbReference>
<evidence type="ECO:0000313" key="5">
    <source>
        <dbReference type="Proteomes" id="UP000825729"/>
    </source>
</evidence>
<reference evidence="4 5" key="1">
    <citation type="submission" date="2021-07" db="EMBL/GenBank/DDBJ databases">
        <title>The Aristolochia fimbriata genome: insights into angiosperm evolution, floral development and chemical biosynthesis.</title>
        <authorList>
            <person name="Jiao Y."/>
        </authorList>
    </citation>
    <scope>NUCLEOTIDE SEQUENCE [LARGE SCALE GENOMIC DNA]</scope>
    <source>
        <strain evidence="4">IBCAS-2021</strain>
        <tissue evidence="4">Leaf</tissue>
    </source>
</reference>
<feature type="compositionally biased region" description="Basic and acidic residues" evidence="1">
    <location>
        <begin position="411"/>
        <end position="605"/>
    </location>
</feature>
<feature type="chain" id="PRO_5043675490" description="Cupin type-1 domain-containing protein" evidence="2">
    <location>
        <begin position="27"/>
        <end position="628"/>
    </location>
</feature>
<keyword evidence="5" id="KW-1185">Reference proteome</keyword>
<dbReference type="InterPro" id="IPR006045">
    <property type="entry name" value="Cupin_1"/>
</dbReference>
<dbReference type="Pfam" id="PF00190">
    <property type="entry name" value="Cupin_1"/>
    <property type="match status" value="1"/>
</dbReference>
<gene>
    <name evidence="4" type="ORF">H6P81_021104</name>
</gene>
<evidence type="ECO:0000256" key="1">
    <source>
        <dbReference type="SAM" id="MobiDB-lite"/>
    </source>
</evidence>
<feature type="domain" description="Cupin type-1" evidence="3">
    <location>
        <begin position="33"/>
        <end position="186"/>
    </location>
</feature>
<dbReference type="CDD" id="cd02244">
    <property type="entry name" value="cupin_7S_vicilin-like_N"/>
    <property type="match status" value="1"/>
</dbReference>
<accession>A0AAV7DXD5</accession>
<evidence type="ECO:0000256" key="2">
    <source>
        <dbReference type="SAM" id="SignalP"/>
    </source>
</evidence>
<evidence type="ECO:0000259" key="3">
    <source>
        <dbReference type="SMART" id="SM00835"/>
    </source>
</evidence>
<name>A0AAV7DXD5_ARIFI</name>
<evidence type="ECO:0000313" key="4">
    <source>
        <dbReference type="EMBL" id="KAG9440939.1"/>
    </source>
</evidence>
<keyword evidence="2" id="KW-0732">Signal</keyword>
<comment type="caution">
    <text evidence="4">The sequence shown here is derived from an EMBL/GenBank/DDBJ whole genome shotgun (WGS) entry which is preliminary data.</text>
</comment>
<dbReference type="Proteomes" id="UP000825729">
    <property type="component" value="Unassembled WGS sequence"/>
</dbReference>
<dbReference type="EMBL" id="JAINDJ010000008">
    <property type="protein sequence ID" value="KAG9440939.1"/>
    <property type="molecule type" value="Genomic_DNA"/>
</dbReference>
<protein>
    <recommendedName>
        <fullName evidence="3">Cupin type-1 domain-containing protein</fullName>
    </recommendedName>
</protein>
<dbReference type="PANTHER" id="PTHR31189">
    <property type="entry name" value="OS03G0336100 PROTEIN-RELATED"/>
    <property type="match status" value="1"/>
</dbReference>
<dbReference type="InterPro" id="IPR050253">
    <property type="entry name" value="Seed_Storage-Functional"/>
</dbReference>
<dbReference type="Gene3D" id="2.60.120.10">
    <property type="entry name" value="Jelly Rolls"/>
    <property type="match status" value="2"/>
</dbReference>
<dbReference type="InterPro" id="IPR014710">
    <property type="entry name" value="RmlC-like_jellyroll"/>
</dbReference>
<organism evidence="4 5">
    <name type="scientific">Aristolochia fimbriata</name>
    <name type="common">White veined hardy Dutchman's pipe vine</name>
    <dbReference type="NCBI Taxonomy" id="158543"/>
    <lineage>
        <taxon>Eukaryota</taxon>
        <taxon>Viridiplantae</taxon>
        <taxon>Streptophyta</taxon>
        <taxon>Embryophyta</taxon>
        <taxon>Tracheophyta</taxon>
        <taxon>Spermatophyta</taxon>
        <taxon>Magnoliopsida</taxon>
        <taxon>Magnoliidae</taxon>
        <taxon>Piperales</taxon>
        <taxon>Aristolochiaceae</taxon>
        <taxon>Aristolochia</taxon>
    </lineage>
</organism>
<feature type="signal peptide" evidence="2">
    <location>
        <begin position="1"/>
        <end position="26"/>
    </location>
</feature>
<dbReference type="AlphaFoldDB" id="A0AAV7DXD5"/>